<name>A0ABX0PGF2_9BURK</name>
<evidence type="ECO:0000313" key="2">
    <source>
        <dbReference type="Proteomes" id="UP000716322"/>
    </source>
</evidence>
<evidence type="ECO:0000313" key="1">
    <source>
        <dbReference type="EMBL" id="NIA55578.1"/>
    </source>
</evidence>
<sequence>MTNRHTAERDGDPRSDSWHYFVKVFTADGIVHETELEVLKKDHRIEVDWSVPAFRFHRRNGMALYHIRTGEVTMAAPAAG</sequence>
<dbReference type="EMBL" id="JAAQOM010000011">
    <property type="protein sequence ID" value="NIA55578.1"/>
    <property type="molecule type" value="Genomic_DNA"/>
</dbReference>
<reference evidence="1 2" key="1">
    <citation type="submission" date="2020-03" db="EMBL/GenBank/DDBJ databases">
        <title>Genome sequence of strain Massilia sp. TW-1.</title>
        <authorList>
            <person name="Chaudhary D.K."/>
        </authorList>
    </citation>
    <scope>NUCLEOTIDE SEQUENCE [LARGE SCALE GENOMIC DNA]</scope>
    <source>
        <strain evidence="1 2">TW-1</strain>
    </source>
</reference>
<proteinExistence type="predicted"/>
<comment type="caution">
    <text evidence="1">The sequence shown here is derived from an EMBL/GenBank/DDBJ whole genome shotgun (WGS) entry which is preliminary data.</text>
</comment>
<accession>A0ABX0PGF2</accession>
<organism evidence="1 2">
    <name type="scientific">Telluria antibiotica</name>
    <dbReference type="NCBI Taxonomy" id="2717319"/>
    <lineage>
        <taxon>Bacteria</taxon>
        <taxon>Pseudomonadati</taxon>
        <taxon>Pseudomonadota</taxon>
        <taxon>Betaproteobacteria</taxon>
        <taxon>Burkholderiales</taxon>
        <taxon>Oxalobacteraceae</taxon>
        <taxon>Telluria group</taxon>
        <taxon>Telluria</taxon>
    </lineage>
</organism>
<dbReference type="Proteomes" id="UP000716322">
    <property type="component" value="Unassembled WGS sequence"/>
</dbReference>
<keyword evidence="2" id="KW-1185">Reference proteome</keyword>
<protein>
    <submittedName>
        <fullName evidence="1">Uncharacterized protein</fullName>
    </submittedName>
</protein>
<dbReference type="RefSeq" id="WP_166860993.1">
    <property type="nucleotide sequence ID" value="NZ_JAAQOM010000011.1"/>
</dbReference>
<gene>
    <name evidence="1" type="ORF">HAV22_18240</name>
</gene>